<feature type="region of interest" description="Disordered" evidence="1">
    <location>
        <begin position="22"/>
        <end position="43"/>
    </location>
</feature>
<accession>A0A6J4INB1</accession>
<organism evidence="2">
    <name type="scientific">uncultured Acidimicrobiales bacterium</name>
    <dbReference type="NCBI Taxonomy" id="310071"/>
    <lineage>
        <taxon>Bacteria</taxon>
        <taxon>Bacillati</taxon>
        <taxon>Actinomycetota</taxon>
        <taxon>Acidimicrobiia</taxon>
        <taxon>Acidimicrobiales</taxon>
        <taxon>environmental samples</taxon>
    </lineage>
</organism>
<gene>
    <name evidence="2" type="ORF">AVDCRST_MAG76-2630</name>
</gene>
<evidence type="ECO:0000256" key="1">
    <source>
        <dbReference type="SAM" id="MobiDB-lite"/>
    </source>
</evidence>
<name>A0A6J4INB1_9ACTN</name>
<proteinExistence type="predicted"/>
<reference evidence="2" key="1">
    <citation type="submission" date="2020-02" db="EMBL/GenBank/DDBJ databases">
        <authorList>
            <person name="Meier V. D."/>
        </authorList>
    </citation>
    <scope>NUCLEOTIDE SEQUENCE</scope>
    <source>
        <strain evidence="2">AVDCRST_MAG76</strain>
    </source>
</reference>
<sequence length="43" mass="4593">MAVAAGNKLILHRSGDRAPWVGTHAWGHEPRATGFSLTPEVPT</sequence>
<protein>
    <submittedName>
        <fullName evidence="2">Uncharacterized protein</fullName>
    </submittedName>
</protein>
<dbReference type="AlphaFoldDB" id="A0A6J4INB1"/>
<dbReference type="EMBL" id="CADCSZ010000161">
    <property type="protein sequence ID" value="CAA9257322.1"/>
    <property type="molecule type" value="Genomic_DNA"/>
</dbReference>
<evidence type="ECO:0000313" key="2">
    <source>
        <dbReference type="EMBL" id="CAA9257322.1"/>
    </source>
</evidence>